<dbReference type="AlphaFoldDB" id="A0A9Q1KC89"/>
<sequence length="251" mass="29037">MRCRRDGMDDPVCSLGGLLHIGRLEWDSNLGSMMNEASQPYQLIDHTVHQSHFNLNVLKLSAKFSMIFFQLNESVNNVRSRASVRELDFKRGGLVGNEVAKRPLCVVVVDLQRLWRFDDVDVVQSIAKDIKSHYLEPCTSWTNAPDEHKEFWWRALKVEHLNHKVYKEWKSTASKRLRDMVWKAMDEEITEWMPSELKKRVQALRETDAFKKRGKNKKGTVYGLGMESEAYHPRSGHRSSPSSSYTPSVVS</sequence>
<proteinExistence type="predicted"/>
<protein>
    <submittedName>
        <fullName evidence="2">Uncharacterized protein</fullName>
    </submittedName>
</protein>
<feature type="region of interest" description="Disordered" evidence="1">
    <location>
        <begin position="208"/>
        <end position="251"/>
    </location>
</feature>
<name>A0A9Q1KC89_9CARY</name>
<dbReference type="EMBL" id="JAKOGI010000196">
    <property type="protein sequence ID" value="KAJ8440207.1"/>
    <property type="molecule type" value="Genomic_DNA"/>
</dbReference>
<feature type="compositionally biased region" description="Low complexity" evidence="1">
    <location>
        <begin position="238"/>
        <end position="251"/>
    </location>
</feature>
<evidence type="ECO:0000313" key="2">
    <source>
        <dbReference type="EMBL" id="KAJ8440207.1"/>
    </source>
</evidence>
<keyword evidence="3" id="KW-1185">Reference proteome</keyword>
<comment type="caution">
    <text evidence="2">The sequence shown here is derived from an EMBL/GenBank/DDBJ whole genome shotgun (WGS) entry which is preliminary data.</text>
</comment>
<dbReference type="Proteomes" id="UP001153076">
    <property type="component" value="Unassembled WGS sequence"/>
</dbReference>
<reference evidence="2" key="1">
    <citation type="submission" date="2022-04" db="EMBL/GenBank/DDBJ databases">
        <title>Carnegiea gigantea Genome sequencing and assembly v2.</title>
        <authorList>
            <person name="Copetti D."/>
            <person name="Sanderson M.J."/>
            <person name="Burquez A."/>
            <person name="Wojciechowski M.F."/>
        </authorList>
    </citation>
    <scope>NUCLEOTIDE SEQUENCE</scope>
    <source>
        <strain evidence="2">SGP5-SGP5p</strain>
        <tissue evidence="2">Aerial part</tissue>
    </source>
</reference>
<organism evidence="2 3">
    <name type="scientific">Carnegiea gigantea</name>
    <dbReference type="NCBI Taxonomy" id="171969"/>
    <lineage>
        <taxon>Eukaryota</taxon>
        <taxon>Viridiplantae</taxon>
        <taxon>Streptophyta</taxon>
        <taxon>Embryophyta</taxon>
        <taxon>Tracheophyta</taxon>
        <taxon>Spermatophyta</taxon>
        <taxon>Magnoliopsida</taxon>
        <taxon>eudicotyledons</taxon>
        <taxon>Gunneridae</taxon>
        <taxon>Pentapetalae</taxon>
        <taxon>Caryophyllales</taxon>
        <taxon>Cactineae</taxon>
        <taxon>Cactaceae</taxon>
        <taxon>Cactoideae</taxon>
        <taxon>Echinocereeae</taxon>
        <taxon>Carnegiea</taxon>
    </lineage>
</organism>
<accession>A0A9Q1KC89</accession>
<gene>
    <name evidence="2" type="ORF">Cgig2_023972</name>
</gene>
<evidence type="ECO:0000256" key="1">
    <source>
        <dbReference type="SAM" id="MobiDB-lite"/>
    </source>
</evidence>
<evidence type="ECO:0000313" key="3">
    <source>
        <dbReference type="Proteomes" id="UP001153076"/>
    </source>
</evidence>